<comment type="catalytic activity">
    <reaction evidence="1">
        <text>a uridine in RNA = a pseudouridine in RNA</text>
        <dbReference type="Rhea" id="RHEA:48348"/>
        <dbReference type="Rhea" id="RHEA-COMP:12068"/>
        <dbReference type="Rhea" id="RHEA-COMP:12069"/>
        <dbReference type="ChEBI" id="CHEBI:65314"/>
        <dbReference type="ChEBI" id="CHEBI:65315"/>
    </reaction>
</comment>
<reference evidence="8 9" key="1">
    <citation type="submission" date="2010-12" db="EMBL/GenBank/DDBJ databases">
        <authorList>
            <person name="Muzny D."/>
            <person name="Qin X."/>
            <person name="Deng J."/>
            <person name="Jiang H."/>
            <person name="Liu Y."/>
            <person name="Qu J."/>
            <person name="Song X.-Z."/>
            <person name="Zhang L."/>
            <person name="Thornton R."/>
            <person name="Coyle M."/>
            <person name="Francisco L."/>
            <person name="Jackson L."/>
            <person name="Javaid M."/>
            <person name="Korchina V."/>
            <person name="Kovar C."/>
            <person name="Mata R."/>
            <person name="Mathew T."/>
            <person name="Ngo R."/>
            <person name="Nguyen L."/>
            <person name="Nguyen N."/>
            <person name="Okwuonu G."/>
            <person name="Ongeri F."/>
            <person name="Pham C."/>
            <person name="Simmons D."/>
            <person name="Wilczek-Boney K."/>
            <person name="Hale W."/>
            <person name="Jakkamsetti A."/>
            <person name="Pham P."/>
            <person name="Ruth R."/>
            <person name="San Lucas F."/>
            <person name="Warren J."/>
            <person name="Zhang J."/>
            <person name="Zhao Z."/>
            <person name="Zhou C."/>
            <person name="Zhu D."/>
            <person name="Lee S."/>
            <person name="Bess C."/>
            <person name="Blankenburg K."/>
            <person name="Forbes L."/>
            <person name="Fu Q."/>
            <person name="Gubbala S."/>
            <person name="Hirani K."/>
            <person name="Jayaseelan J.C."/>
            <person name="Lara F."/>
            <person name="Munidasa M."/>
            <person name="Palculict T."/>
            <person name="Patil S."/>
            <person name="Pu L.-L."/>
            <person name="Saada N."/>
            <person name="Tang L."/>
            <person name="Weissenberger G."/>
            <person name="Zhu Y."/>
            <person name="Hemphill L."/>
            <person name="Shang Y."/>
            <person name="Youmans B."/>
            <person name="Ayvaz T."/>
            <person name="Ross M."/>
            <person name="Santibanez J."/>
            <person name="Aqrawi P."/>
            <person name="Gross S."/>
            <person name="Joshi V."/>
            <person name="Fowler G."/>
            <person name="Nazareth L."/>
            <person name="Reid J."/>
            <person name="Worley K."/>
            <person name="Petrosino J."/>
            <person name="Highlander S."/>
            <person name="Gibbs R."/>
        </authorList>
    </citation>
    <scope>NUCLEOTIDE SEQUENCE [LARGE SCALE GENOMIC DNA]</scope>
    <source>
        <strain evidence="8 9">ATCC 23263</strain>
    </source>
</reference>
<dbReference type="GO" id="GO:0001522">
    <property type="term" value="P:pseudouridine synthesis"/>
    <property type="evidence" value="ECO:0007669"/>
    <property type="project" value="InterPro"/>
</dbReference>
<evidence type="ECO:0000313" key="9">
    <source>
        <dbReference type="Proteomes" id="UP000004754"/>
    </source>
</evidence>
<evidence type="ECO:0000256" key="2">
    <source>
        <dbReference type="ARBA" id="ARBA00010876"/>
    </source>
</evidence>
<dbReference type="GO" id="GO:0003723">
    <property type="term" value="F:RNA binding"/>
    <property type="evidence" value="ECO:0007669"/>
    <property type="project" value="UniProtKB-KW"/>
</dbReference>
<evidence type="ECO:0000259" key="7">
    <source>
        <dbReference type="Pfam" id="PF00849"/>
    </source>
</evidence>
<dbReference type="PANTHER" id="PTHR21600">
    <property type="entry name" value="MITOCHONDRIAL RNA PSEUDOURIDINE SYNTHASE"/>
    <property type="match status" value="1"/>
</dbReference>
<keyword evidence="3 8" id="KW-0413">Isomerase</keyword>
<dbReference type="InterPro" id="IPR036986">
    <property type="entry name" value="S4_RNA-bd_sf"/>
</dbReference>
<protein>
    <recommendedName>
        <fullName evidence="4">RNA pseudouridylate synthase</fullName>
    </recommendedName>
    <alternativeName>
        <fullName evidence="5">RNA-uridine isomerase</fullName>
    </alternativeName>
</protein>
<sequence>MIQLTISDNAAEQRMDRFLIKWLPQASKGFLMKMLRKKRIKLDGHRASPRDYLQKGQVLTFYFSEETYRQFRGQPAAPGEPSLPDSLKALMQPPLYEDDHLIAVNKPVGLLTQPDHTGTPSLADLAGTLPHSGTFHPAPANRLDRNTSGIVLIPKDYPTQKQIAAAIRSHLIRKSYWAIVAGKITRGAKLHSRLTKNPRANIVQEETDGQREAWLRYQPLCSGDAASLIAIELGSGRSHQIRVQLAGIGHPIIGDPKYGSRSHNREWAALYGLHHQLLHAHRYTIPELNIDVVAPPPERFCAVAKHLRLALPRI</sequence>
<keyword evidence="9" id="KW-1185">Reference proteome</keyword>
<dbReference type="Proteomes" id="UP000004754">
    <property type="component" value="Unassembled WGS sequence"/>
</dbReference>
<dbReference type="OrthoDB" id="9807829at2"/>
<dbReference type="CDD" id="cd02869">
    <property type="entry name" value="PseudoU_synth_RluA_like"/>
    <property type="match status" value="1"/>
</dbReference>
<evidence type="ECO:0000256" key="3">
    <source>
        <dbReference type="ARBA" id="ARBA00023235"/>
    </source>
</evidence>
<evidence type="ECO:0000256" key="4">
    <source>
        <dbReference type="ARBA" id="ARBA00031870"/>
    </source>
</evidence>
<evidence type="ECO:0000256" key="6">
    <source>
        <dbReference type="PROSITE-ProRule" id="PRU00182"/>
    </source>
</evidence>
<dbReference type="GO" id="GO:0140098">
    <property type="term" value="F:catalytic activity, acting on RNA"/>
    <property type="evidence" value="ECO:0007669"/>
    <property type="project" value="UniProtKB-ARBA"/>
</dbReference>
<evidence type="ECO:0000256" key="5">
    <source>
        <dbReference type="ARBA" id="ARBA00033164"/>
    </source>
</evidence>
<comment type="caution">
    <text evidence="8">The sequence shown here is derived from an EMBL/GenBank/DDBJ whole genome shotgun (WGS) entry which is preliminary data.</text>
</comment>
<dbReference type="GO" id="GO:0009982">
    <property type="term" value="F:pseudouridine synthase activity"/>
    <property type="evidence" value="ECO:0007669"/>
    <property type="project" value="InterPro"/>
</dbReference>
<gene>
    <name evidence="8" type="ORF">HMP0721_0291</name>
</gene>
<dbReference type="Gene3D" id="3.10.290.10">
    <property type="entry name" value="RNA-binding S4 domain"/>
    <property type="match status" value="1"/>
</dbReference>
<dbReference type="RefSeq" id="WP_006597710.1">
    <property type="nucleotide sequence ID" value="NZ_GL622359.1"/>
</dbReference>
<dbReference type="InterPro" id="IPR020103">
    <property type="entry name" value="PsdUridine_synth_cat_dom_sf"/>
</dbReference>
<proteinExistence type="inferred from homology"/>
<dbReference type="PROSITE" id="PS50889">
    <property type="entry name" value="S4"/>
    <property type="match status" value="1"/>
</dbReference>
<comment type="similarity">
    <text evidence="2">Belongs to the pseudouridine synthase RluA family.</text>
</comment>
<dbReference type="Pfam" id="PF00849">
    <property type="entry name" value="PseudoU_synth_2"/>
    <property type="match status" value="1"/>
</dbReference>
<dbReference type="Gene3D" id="3.30.2350.10">
    <property type="entry name" value="Pseudouridine synthase"/>
    <property type="match status" value="1"/>
</dbReference>
<dbReference type="SUPFAM" id="SSF55120">
    <property type="entry name" value="Pseudouridine synthase"/>
    <property type="match status" value="1"/>
</dbReference>
<dbReference type="HOGENOM" id="CLU_016902_1_0_9"/>
<dbReference type="EMBL" id="AEQN01000006">
    <property type="protein sequence ID" value="EFV02605.1"/>
    <property type="molecule type" value="Genomic_DNA"/>
</dbReference>
<keyword evidence="6" id="KW-0694">RNA-binding</keyword>
<evidence type="ECO:0000313" key="8">
    <source>
        <dbReference type="EMBL" id="EFV02605.1"/>
    </source>
</evidence>
<dbReference type="GO" id="GO:0006396">
    <property type="term" value="P:RNA processing"/>
    <property type="evidence" value="ECO:0007669"/>
    <property type="project" value="UniProtKB-ARBA"/>
</dbReference>
<dbReference type="STRING" id="887929.HMP0721_0291"/>
<feature type="domain" description="Pseudouridine synthase RsuA/RluA-like" evidence="7">
    <location>
        <begin position="100"/>
        <end position="246"/>
    </location>
</feature>
<dbReference type="AlphaFoldDB" id="E6ME58"/>
<dbReference type="eggNOG" id="COG0564">
    <property type="taxonomic scope" value="Bacteria"/>
</dbReference>
<dbReference type="InterPro" id="IPR050188">
    <property type="entry name" value="RluA_PseudoU_synthase"/>
</dbReference>
<dbReference type="InterPro" id="IPR006145">
    <property type="entry name" value="PsdUridine_synth_RsuA/RluA"/>
</dbReference>
<evidence type="ECO:0000256" key="1">
    <source>
        <dbReference type="ARBA" id="ARBA00000073"/>
    </source>
</evidence>
<organism evidence="8 9">
    <name type="scientific">Pseudoramibacter alactolyticus ATCC 23263</name>
    <dbReference type="NCBI Taxonomy" id="887929"/>
    <lineage>
        <taxon>Bacteria</taxon>
        <taxon>Bacillati</taxon>
        <taxon>Bacillota</taxon>
        <taxon>Clostridia</taxon>
        <taxon>Eubacteriales</taxon>
        <taxon>Eubacteriaceae</taxon>
        <taxon>Pseudoramibacter</taxon>
    </lineage>
</organism>
<name>E6ME58_9FIRM</name>
<accession>E6ME58</accession>